<keyword evidence="3" id="KW-1185">Reference proteome</keyword>
<name>A0ABW2PPX9_9BACL</name>
<comment type="caution">
    <text evidence="2">The sequence shown here is derived from an EMBL/GenBank/DDBJ whole genome shotgun (WGS) entry which is preliminary data.</text>
</comment>
<protein>
    <submittedName>
        <fullName evidence="2">Uncharacterized protein</fullName>
    </submittedName>
</protein>
<gene>
    <name evidence="2" type="ORF">ACFQO8_03705</name>
</gene>
<reference evidence="3" key="1">
    <citation type="journal article" date="2019" name="Int. J. Syst. Evol. Microbiol.">
        <title>The Global Catalogue of Microorganisms (GCM) 10K type strain sequencing project: providing services to taxonomists for standard genome sequencing and annotation.</title>
        <authorList>
            <consortium name="The Broad Institute Genomics Platform"/>
            <consortium name="The Broad Institute Genome Sequencing Center for Infectious Disease"/>
            <person name="Wu L."/>
            <person name="Ma J."/>
        </authorList>
    </citation>
    <scope>NUCLEOTIDE SEQUENCE [LARGE SCALE GENOMIC DNA]</scope>
    <source>
        <strain evidence="3">CCUG 55590</strain>
    </source>
</reference>
<dbReference type="RefSeq" id="WP_214787052.1">
    <property type="nucleotide sequence ID" value="NZ_JANIEL010000051.1"/>
</dbReference>
<evidence type="ECO:0000256" key="1">
    <source>
        <dbReference type="SAM" id="MobiDB-lite"/>
    </source>
</evidence>
<evidence type="ECO:0000313" key="3">
    <source>
        <dbReference type="Proteomes" id="UP001596439"/>
    </source>
</evidence>
<proteinExistence type="predicted"/>
<organism evidence="2 3">
    <name type="scientific">Exiguobacterium aestuarii</name>
    <dbReference type="NCBI Taxonomy" id="273527"/>
    <lineage>
        <taxon>Bacteria</taxon>
        <taxon>Bacillati</taxon>
        <taxon>Bacillota</taxon>
        <taxon>Bacilli</taxon>
        <taxon>Bacillales</taxon>
        <taxon>Bacillales Family XII. Incertae Sedis</taxon>
        <taxon>Exiguobacterium</taxon>
    </lineage>
</organism>
<dbReference type="EMBL" id="JBHTCE010000001">
    <property type="protein sequence ID" value="MFC7389236.1"/>
    <property type="molecule type" value="Genomic_DNA"/>
</dbReference>
<dbReference type="Proteomes" id="UP001596439">
    <property type="component" value="Unassembled WGS sequence"/>
</dbReference>
<evidence type="ECO:0000313" key="2">
    <source>
        <dbReference type="EMBL" id="MFC7389236.1"/>
    </source>
</evidence>
<accession>A0ABW2PPX9</accession>
<feature type="region of interest" description="Disordered" evidence="1">
    <location>
        <begin position="105"/>
        <end position="124"/>
    </location>
</feature>
<sequence>MNSLNLRHKHQNMPRMSRHRLRIHNNKLVEQLHASGMDGSHTMRRDDGIVWIYLKRSDGNVKRVKERIREYELENSVEYELLVNPKGFNPTHNWVWVVPKHETFSREGDEQYEADTAGKKVGSQ</sequence>